<protein>
    <submittedName>
        <fullName evidence="1">Uncharacterized protein</fullName>
    </submittedName>
</protein>
<comment type="caution">
    <text evidence="1">The sequence shown here is derived from an EMBL/GenBank/DDBJ whole genome shotgun (WGS) entry which is preliminary data.</text>
</comment>
<keyword evidence="2" id="KW-1185">Reference proteome</keyword>
<evidence type="ECO:0000313" key="1">
    <source>
        <dbReference type="EMBL" id="MFD1631132.1"/>
    </source>
</evidence>
<accession>A0ABW4IGR9</accession>
<sequence length="206" mass="22745">MRKDRIITNYGKYNDVQLDFKAKLIVENLTDNANFPTTTPPVEDLATLSNSYSIALNKAKTGERSQIANKNAIRKLLLNLLQELAVNIESQAFNDKSRLISSGFDVSSNTGSSPQISPPKNFKVLDGANSGEIRLTCTGATNALSYVHEYTEDELTENTVWKSEASSSRNHVFRNIVSGRRVYARTKAIGSKGQEISSNTLSRIVQ</sequence>
<reference evidence="2" key="1">
    <citation type="journal article" date="2019" name="Int. J. Syst. Evol. Microbiol.">
        <title>The Global Catalogue of Microorganisms (GCM) 10K type strain sequencing project: providing services to taxonomists for standard genome sequencing and annotation.</title>
        <authorList>
            <consortium name="The Broad Institute Genomics Platform"/>
            <consortium name="The Broad Institute Genome Sequencing Center for Infectious Disease"/>
            <person name="Wu L."/>
            <person name="Ma J."/>
        </authorList>
    </citation>
    <scope>NUCLEOTIDE SEQUENCE [LARGE SCALE GENOMIC DNA]</scope>
    <source>
        <strain evidence="2">CCUG 53762</strain>
    </source>
</reference>
<dbReference type="EMBL" id="JBHUDG010000041">
    <property type="protein sequence ID" value="MFD1631132.1"/>
    <property type="molecule type" value="Genomic_DNA"/>
</dbReference>
<name>A0ABW4IGR9_9SPHI</name>
<gene>
    <name evidence="1" type="ORF">ACFSAH_14750</name>
</gene>
<proteinExistence type="predicted"/>
<dbReference type="RefSeq" id="WP_379663501.1">
    <property type="nucleotide sequence ID" value="NZ_JBHUDG010000041.1"/>
</dbReference>
<organism evidence="1 2">
    <name type="scientific">Pseudopedobacter beijingensis</name>
    <dbReference type="NCBI Taxonomy" id="1207056"/>
    <lineage>
        <taxon>Bacteria</taxon>
        <taxon>Pseudomonadati</taxon>
        <taxon>Bacteroidota</taxon>
        <taxon>Sphingobacteriia</taxon>
        <taxon>Sphingobacteriales</taxon>
        <taxon>Sphingobacteriaceae</taxon>
        <taxon>Pseudopedobacter</taxon>
    </lineage>
</organism>
<evidence type="ECO:0000313" key="2">
    <source>
        <dbReference type="Proteomes" id="UP001597118"/>
    </source>
</evidence>
<dbReference type="Proteomes" id="UP001597118">
    <property type="component" value="Unassembled WGS sequence"/>
</dbReference>